<dbReference type="Proteomes" id="UP000236161">
    <property type="component" value="Unassembled WGS sequence"/>
</dbReference>
<accession>A0A2H9ZU49</accession>
<feature type="compositionally biased region" description="Basic residues" evidence="1">
    <location>
        <begin position="85"/>
        <end position="101"/>
    </location>
</feature>
<evidence type="ECO:0000256" key="1">
    <source>
        <dbReference type="SAM" id="MobiDB-lite"/>
    </source>
</evidence>
<name>A0A2H9ZU49_9ASPA</name>
<feature type="region of interest" description="Disordered" evidence="1">
    <location>
        <begin position="82"/>
        <end position="101"/>
    </location>
</feature>
<keyword evidence="3" id="KW-1185">Reference proteome</keyword>
<proteinExistence type="predicted"/>
<organism evidence="2 3">
    <name type="scientific">Apostasia shenzhenica</name>
    <dbReference type="NCBI Taxonomy" id="1088818"/>
    <lineage>
        <taxon>Eukaryota</taxon>
        <taxon>Viridiplantae</taxon>
        <taxon>Streptophyta</taxon>
        <taxon>Embryophyta</taxon>
        <taxon>Tracheophyta</taxon>
        <taxon>Spermatophyta</taxon>
        <taxon>Magnoliopsida</taxon>
        <taxon>Liliopsida</taxon>
        <taxon>Asparagales</taxon>
        <taxon>Orchidaceae</taxon>
        <taxon>Apostasioideae</taxon>
        <taxon>Apostasia</taxon>
    </lineage>
</organism>
<sequence>MPLFRPSFPSPIKPPTAMAERAFLIICERIYSELSFEEIRAGGQGFLAGTAAGGCVRHFLHRSESSRWLRLRFRNDSEIQTGGHGFHRRHGSRRLRSAFFH</sequence>
<protein>
    <submittedName>
        <fullName evidence="2">Uncharacterized protein</fullName>
    </submittedName>
</protein>
<evidence type="ECO:0000313" key="3">
    <source>
        <dbReference type="Proteomes" id="UP000236161"/>
    </source>
</evidence>
<gene>
    <name evidence="2" type="ORF">AXF42_Ash015704</name>
</gene>
<evidence type="ECO:0000313" key="2">
    <source>
        <dbReference type="EMBL" id="PKA46810.1"/>
    </source>
</evidence>
<reference evidence="2 3" key="1">
    <citation type="journal article" date="2017" name="Nature">
        <title>The Apostasia genome and the evolution of orchids.</title>
        <authorList>
            <person name="Zhang G.Q."/>
            <person name="Liu K.W."/>
            <person name="Li Z."/>
            <person name="Lohaus R."/>
            <person name="Hsiao Y.Y."/>
            <person name="Niu S.C."/>
            <person name="Wang J.Y."/>
            <person name="Lin Y.C."/>
            <person name="Xu Q."/>
            <person name="Chen L.J."/>
            <person name="Yoshida K."/>
            <person name="Fujiwara S."/>
            <person name="Wang Z.W."/>
            <person name="Zhang Y.Q."/>
            <person name="Mitsuda N."/>
            <person name="Wang M."/>
            <person name="Liu G.H."/>
            <person name="Pecoraro L."/>
            <person name="Huang H.X."/>
            <person name="Xiao X.J."/>
            <person name="Lin M."/>
            <person name="Wu X.Y."/>
            <person name="Wu W.L."/>
            <person name="Chen Y.Y."/>
            <person name="Chang S.B."/>
            <person name="Sakamoto S."/>
            <person name="Ohme-Takagi M."/>
            <person name="Yagi M."/>
            <person name="Zeng S.J."/>
            <person name="Shen C.Y."/>
            <person name="Yeh C.M."/>
            <person name="Luo Y.B."/>
            <person name="Tsai W.C."/>
            <person name="Van de Peer Y."/>
            <person name="Liu Z.J."/>
        </authorList>
    </citation>
    <scope>NUCLEOTIDE SEQUENCE [LARGE SCALE GENOMIC DNA]</scope>
    <source>
        <strain evidence="3">cv. Shenzhen</strain>
        <tissue evidence="2">Stem</tissue>
    </source>
</reference>
<dbReference type="EMBL" id="KZ453894">
    <property type="protein sequence ID" value="PKA46810.1"/>
    <property type="molecule type" value="Genomic_DNA"/>
</dbReference>
<dbReference type="AlphaFoldDB" id="A0A2H9ZU49"/>